<name>A0A9P6AR21_9AGAM</name>
<proteinExistence type="predicted"/>
<dbReference type="CDD" id="cd10170">
    <property type="entry name" value="ASKHA_NBD_HSP70"/>
    <property type="match status" value="1"/>
</dbReference>
<dbReference type="EMBL" id="MU129018">
    <property type="protein sequence ID" value="KAF9510357.1"/>
    <property type="molecule type" value="Genomic_DNA"/>
</dbReference>
<evidence type="ECO:0008006" key="3">
    <source>
        <dbReference type="Google" id="ProtNLM"/>
    </source>
</evidence>
<sequence>MLSVHRGLVVQDSEFEDIYWQERLHIIPETEVSVIHSVLSPAFRFERGRRGGLTICDAGGATDCLGAPKMVEAAPRSGSYCGSLFLDLRFRELIQMRLAAHPVHLDEASLAHFVRSFSRSEKLEYQGAEEDTRTVSIQMPSFIPGDVLRREVFDPIVEQASALSFSFGNIISDVIFCSIQVLDSIVTHVEASKVRLDALLLVGGFSANEYLFQRITDNSAPVLYPLFVQPIETSTSCHGGARFSVSSLVSSVIHPQNVFRHVALPAEREDRMMRPVYITSAGGGTLCEHRVEYIVRRGASIVKGVGASSDCVKLCTSRYDRTFELVLYTSNGEQTSGTSMKRKVRNCAVVALT</sequence>
<reference evidence="1" key="1">
    <citation type="journal article" date="2020" name="Nat. Commun.">
        <title>Large-scale genome sequencing of mycorrhizal fungi provides insights into the early evolution of symbiotic traits.</title>
        <authorList>
            <person name="Miyauchi S."/>
            <person name="Kiss E."/>
            <person name="Kuo A."/>
            <person name="Drula E."/>
            <person name="Kohler A."/>
            <person name="Sanchez-Garcia M."/>
            <person name="Morin E."/>
            <person name="Andreopoulos B."/>
            <person name="Barry K.W."/>
            <person name="Bonito G."/>
            <person name="Buee M."/>
            <person name="Carver A."/>
            <person name="Chen C."/>
            <person name="Cichocki N."/>
            <person name="Clum A."/>
            <person name="Culley D."/>
            <person name="Crous P.W."/>
            <person name="Fauchery L."/>
            <person name="Girlanda M."/>
            <person name="Hayes R.D."/>
            <person name="Keri Z."/>
            <person name="LaButti K."/>
            <person name="Lipzen A."/>
            <person name="Lombard V."/>
            <person name="Magnuson J."/>
            <person name="Maillard F."/>
            <person name="Murat C."/>
            <person name="Nolan M."/>
            <person name="Ohm R.A."/>
            <person name="Pangilinan J."/>
            <person name="Pereira M.F."/>
            <person name="Perotto S."/>
            <person name="Peter M."/>
            <person name="Pfister S."/>
            <person name="Riley R."/>
            <person name="Sitrit Y."/>
            <person name="Stielow J.B."/>
            <person name="Szollosi G."/>
            <person name="Zifcakova L."/>
            <person name="Stursova M."/>
            <person name="Spatafora J.W."/>
            <person name="Tedersoo L."/>
            <person name="Vaario L.M."/>
            <person name="Yamada A."/>
            <person name="Yan M."/>
            <person name="Wang P."/>
            <person name="Xu J."/>
            <person name="Bruns T."/>
            <person name="Baldrian P."/>
            <person name="Vilgalys R."/>
            <person name="Dunand C."/>
            <person name="Henrissat B."/>
            <person name="Grigoriev I.V."/>
            <person name="Hibbett D."/>
            <person name="Nagy L.G."/>
            <person name="Martin F.M."/>
        </authorList>
    </citation>
    <scope>NUCLEOTIDE SEQUENCE</scope>
    <source>
        <strain evidence="1">UP504</strain>
    </source>
</reference>
<organism evidence="1 2">
    <name type="scientific">Hydnum rufescens UP504</name>
    <dbReference type="NCBI Taxonomy" id="1448309"/>
    <lineage>
        <taxon>Eukaryota</taxon>
        <taxon>Fungi</taxon>
        <taxon>Dikarya</taxon>
        <taxon>Basidiomycota</taxon>
        <taxon>Agaricomycotina</taxon>
        <taxon>Agaricomycetes</taxon>
        <taxon>Cantharellales</taxon>
        <taxon>Hydnaceae</taxon>
        <taxon>Hydnum</taxon>
    </lineage>
</organism>
<gene>
    <name evidence="1" type="ORF">BS47DRAFT_1487533</name>
</gene>
<accession>A0A9P6AR21</accession>
<dbReference type="AlphaFoldDB" id="A0A9P6AR21"/>
<dbReference type="Proteomes" id="UP000886523">
    <property type="component" value="Unassembled WGS sequence"/>
</dbReference>
<protein>
    <recommendedName>
        <fullName evidence="3">Actin-like protein</fullName>
    </recommendedName>
</protein>
<comment type="caution">
    <text evidence="1">The sequence shown here is derived from an EMBL/GenBank/DDBJ whole genome shotgun (WGS) entry which is preliminary data.</text>
</comment>
<evidence type="ECO:0000313" key="1">
    <source>
        <dbReference type="EMBL" id="KAF9510357.1"/>
    </source>
</evidence>
<dbReference type="OrthoDB" id="2963168at2759"/>
<evidence type="ECO:0000313" key="2">
    <source>
        <dbReference type="Proteomes" id="UP000886523"/>
    </source>
</evidence>
<keyword evidence="2" id="KW-1185">Reference proteome</keyword>